<dbReference type="GO" id="GO:0045296">
    <property type="term" value="F:cadherin binding"/>
    <property type="evidence" value="ECO:0007669"/>
    <property type="project" value="TreeGrafter"/>
</dbReference>
<keyword evidence="4" id="KW-0677">Repeat</keyword>
<dbReference type="FunFam" id="2.60.40.60:FF:000033">
    <property type="entry name" value="FAT atypical cadherin 1"/>
    <property type="match status" value="1"/>
</dbReference>
<dbReference type="CDD" id="cd11304">
    <property type="entry name" value="Cadherin_repeat"/>
    <property type="match status" value="8"/>
</dbReference>
<dbReference type="Pfam" id="PF23206">
    <property type="entry name" value="PCDH15_12th"/>
    <property type="match status" value="1"/>
</dbReference>
<feature type="domain" description="Cadherin" evidence="10">
    <location>
        <begin position="747"/>
        <end position="861"/>
    </location>
</feature>
<sequence>IGTPTAYPEYFTLNRTTAELRLLKPVSRELFQHFSLVIKTKDPQLKITLSDYTSIFSITTSGITRFLTLLKPVDREIQNNYTLTLVASDGVQLSRPVTVDIVVVDANDNTPTFSQVSYSVEIFNNMLPGETVLQLIARDADADLNGLITYTILAGDQGDFIINNRTGRITLAPGVTLTVGRSYALTVRASDNAPDTERRSSITTVYIEVLPPNNQSPPRFPLQTYNLEISEAMRIGAILLNLQATDRELDPITYRIESGDPQEVFNLSRTIGLLLLSKPLDRETIDQYRLIVTASDGHPGGISTATVSIVITDVNDNDPTFDLTFPRNLTVREEEANVFVGQATDPDAGLNGQVRYRLLSFVSLFSINSTGSIFTTVPLDRETRSRYDLVVEASDGAVDPRRTTITLLVEVTDINDNSPVFSLPVYTVNVPENTPAGTVILRLSAVDADLVSNVTYRIKTEEAQQFFAVNRLTGAMSVLQALDFESFAAGNSSFTFEVEALDHGGVLPPGTATVVVRIMDVNDYSPVFRQALYKGLVAPNAEKGTVITTVRADDQDPPGTAASKVRYRVDQELSPYSGSIFDVETDSGRVITKVNLNEQPNAVFKLVVIGYDDGEPVKMNRTTVEITVLQPSRIPIFTEEEYRFSPVSENAPIGTPVGLILAAAVNTTVVYSIVSGNEAGVFRVNNRTGIIYTNKSLDYESVTSYVLRVQADSLEIILANLRAPSKTNTAKVTIEVQDENDHPPVFSRSLYIGGVTEDTKTFTTVLKIVATDVDTGNYSKMAYRLIILPTAEGQDSFVIETYTGVIKSAIMFRNMRRSYFKFQVIATDNYGQGLSSRADVVVSVVNALDMQVVVSNVPPTVVEENKEQLISILERYVQDQIPGAKVIVESIGPRRHGEGYELEDYYKSDLQVYAIDPLTNRAITRQELFKFLDGKILDINKEFQPYLGEGGRILEIRSPDIVATVKKAAQAVGYTEGALLALAIIIILCCIPAILIVMVTYKQRQAECAKTARIQMALPVSKTTGGGAQTNLYEELGDSSMRGRGRQALSGMDQEQDYYGQDYYGYDQGYDPYQPYGSRRRLIAPMYDEYGEAYMEDESYYYGGPEAAKKKRIKFILNQDKDLGSTEEGSELNIKPNPILNISSHSNINGSVYLTQNGTIIRTRRPPFPNNIKLGSPTRLNKQFKKLDKLGVTHEEHLPLNGTDDNGPITGTTTPHSYETDHNLNSKECVVMGSNCTGSKSNIDQFHLDEDEGCCEQESVVDSGEVNKTFESPCKQTLSEEEELWMGPWNNLHIPMTKL</sequence>
<evidence type="ECO:0000256" key="7">
    <source>
        <dbReference type="ARBA" id="ARBA00023136"/>
    </source>
</evidence>
<dbReference type="Gene3D" id="2.60.40.60">
    <property type="entry name" value="Cadherins"/>
    <property type="match status" value="8"/>
</dbReference>
<gene>
    <name evidence="11" type="ORF">DNTS_022741</name>
</gene>
<evidence type="ECO:0000256" key="1">
    <source>
        <dbReference type="ARBA" id="ARBA00004167"/>
    </source>
</evidence>
<dbReference type="InterPro" id="IPR002126">
    <property type="entry name" value="Cadherin-like_dom"/>
</dbReference>
<dbReference type="GO" id="GO:0007156">
    <property type="term" value="P:homophilic cell adhesion via plasma membrane adhesion molecules"/>
    <property type="evidence" value="ECO:0007669"/>
    <property type="project" value="InterPro"/>
</dbReference>
<evidence type="ECO:0000313" key="12">
    <source>
        <dbReference type="Proteomes" id="UP000316079"/>
    </source>
</evidence>
<dbReference type="FunFam" id="2.60.40.60:FF:000050">
    <property type="entry name" value="protocadherin-15 isoform X1"/>
    <property type="match status" value="1"/>
</dbReference>
<dbReference type="PRINTS" id="PR00205">
    <property type="entry name" value="CADHERIN"/>
</dbReference>
<feature type="domain" description="Cadherin" evidence="10">
    <location>
        <begin position="422"/>
        <end position="528"/>
    </location>
</feature>
<dbReference type="GO" id="GO:0005509">
    <property type="term" value="F:calcium ion binding"/>
    <property type="evidence" value="ECO:0007669"/>
    <property type="project" value="UniProtKB-UniRule"/>
</dbReference>
<dbReference type="PANTHER" id="PTHR24027">
    <property type="entry name" value="CADHERIN-23"/>
    <property type="match status" value="1"/>
</dbReference>
<dbReference type="InterPro" id="IPR015919">
    <property type="entry name" value="Cadherin-like_sf"/>
</dbReference>
<keyword evidence="3" id="KW-0732">Signal</keyword>
<dbReference type="GO" id="GO:0008013">
    <property type="term" value="F:beta-catenin binding"/>
    <property type="evidence" value="ECO:0007669"/>
    <property type="project" value="TreeGrafter"/>
</dbReference>
<keyword evidence="7 9" id="KW-0472">Membrane</keyword>
<accession>A0A553MXC5</accession>
<dbReference type="GO" id="GO:0009653">
    <property type="term" value="P:anatomical structure morphogenesis"/>
    <property type="evidence" value="ECO:0007669"/>
    <property type="project" value="UniProtKB-ARBA"/>
</dbReference>
<dbReference type="FunFam" id="2.60.40.60:FF:000092">
    <property type="entry name" value="Protocadherin 8"/>
    <property type="match status" value="1"/>
</dbReference>
<dbReference type="SUPFAM" id="SSF49313">
    <property type="entry name" value="Cadherin-like"/>
    <property type="match status" value="8"/>
</dbReference>
<dbReference type="PROSITE" id="PS00232">
    <property type="entry name" value="CADHERIN_1"/>
    <property type="match status" value="4"/>
</dbReference>
<feature type="transmembrane region" description="Helical" evidence="9">
    <location>
        <begin position="978"/>
        <end position="1001"/>
    </location>
</feature>
<keyword evidence="6 9" id="KW-1133">Transmembrane helix</keyword>
<proteinExistence type="predicted"/>
<evidence type="ECO:0000256" key="5">
    <source>
        <dbReference type="ARBA" id="ARBA00022837"/>
    </source>
</evidence>
<evidence type="ECO:0000256" key="4">
    <source>
        <dbReference type="ARBA" id="ARBA00022737"/>
    </source>
</evidence>
<dbReference type="OrthoDB" id="10029135at2759"/>
<dbReference type="FunFam" id="2.60.40.60:FF:000055">
    <property type="entry name" value="protocadherin-15 isoform X1"/>
    <property type="match status" value="1"/>
</dbReference>
<evidence type="ECO:0000256" key="6">
    <source>
        <dbReference type="ARBA" id="ARBA00022989"/>
    </source>
</evidence>
<evidence type="ECO:0000256" key="8">
    <source>
        <dbReference type="PROSITE-ProRule" id="PRU00043"/>
    </source>
</evidence>
<protein>
    <recommendedName>
        <fullName evidence="10">Cadherin domain-containing protein</fullName>
    </recommendedName>
</protein>
<keyword evidence="5 8" id="KW-0106">Calcium</keyword>
<reference evidence="11 12" key="1">
    <citation type="journal article" date="2019" name="Sci. Data">
        <title>Hybrid genome assembly and annotation of Danionella translucida.</title>
        <authorList>
            <person name="Kadobianskyi M."/>
            <person name="Schulze L."/>
            <person name="Schuelke M."/>
            <person name="Judkewitz B."/>
        </authorList>
    </citation>
    <scope>NUCLEOTIDE SEQUENCE [LARGE SCALE GENOMIC DNA]</scope>
    <source>
        <strain evidence="11 12">Bolton</strain>
    </source>
</reference>
<dbReference type="Pfam" id="PF00028">
    <property type="entry name" value="Cadherin"/>
    <property type="match status" value="7"/>
</dbReference>
<feature type="domain" description="Cadherin" evidence="10">
    <location>
        <begin position="114"/>
        <end position="220"/>
    </location>
</feature>
<dbReference type="InterPro" id="IPR056989">
    <property type="entry name" value="PCDH15_12th_dom"/>
</dbReference>
<comment type="subcellular location">
    <subcellularLocation>
        <location evidence="1">Membrane</location>
        <topology evidence="1">Single-pass membrane protein</topology>
    </subcellularLocation>
</comment>
<evidence type="ECO:0000256" key="9">
    <source>
        <dbReference type="SAM" id="Phobius"/>
    </source>
</evidence>
<feature type="non-terminal residue" evidence="11">
    <location>
        <position position="1"/>
    </location>
</feature>
<feature type="domain" description="Cadherin" evidence="10">
    <location>
        <begin position="34"/>
        <end position="113"/>
    </location>
</feature>
<evidence type="ECO:0000256" key="2">
    <source>
        <dbReference type="ARBA" id="ARBA00022692"/>
    </source>
</evidence>
<feature type="domain" description="Cadherin" evidence="10">
    <location>
        <begin position="639"/>
        <end position="746"/>
    </location>
</feature>
<dbReference type="PROSITE" id="PS50268">
    <property type="entry name" value="CADHERIN_2"/>
    <property type="match status" value="8"/>
</dbReference>
<feature type="domain" description="Cadherin" evidence="10">
    <location>
        <begin position="529"/>
        <end position="637"/>
    </location>
</feature>
<dbReference type="FunFam" id="2.60.40.60:FF:000057">
    <property type="entry name" value="protocadherin-15 isoform X1"/>
    <property type="match status" value="1"/>
</dbReference>
<comment type="caution">
    <text evidence="11">The sequence shown here is derived from an EMBL/GenBank/DDBJ whole genome shotgun (WGS) entry which is preliminary data.</text>
</comment>
<dbReference type="GO" id="GO:0016342">
    <property type="term" value="C:catenin complex"/>
    <property type="evidence" value="ECO:0007669"/>
    <property type="project" value="TreeGrafter"/>
</dbReference>
<evidence type="ECO:0000259" key="10">
    <source>
        <dbReference type="PROSITE" id="PS50268"/>
    </source>
</evidence>
<dbReference type="GO" id="GO:0016477">
    <property type="term" value="P:cell migration"/>
    <property type="evidence" value="ECO:0007669"/>
    <property type="project" value="TreeGrafter"/>
</dbReference>
<keyword evidence="2 9" id="KW-0812">Transmembrane</keyword>
<feature type="domain" description="Cadherin" evidence="10">
    <location>
        <begin position="221"/>
        <end position="321"/>
    </location>
</feature>
<evidence type="ECO:0000313" key="11">
    <source>
        <dbReference type="EMBL" id="TRY57829.1"/>
    </source>
</evidence>
<dbReference type="EMBL" id="SRMA01027221">
    <property type="protein sequence ID" value="TRY57829.1"/>
    <property type="molecule type" value="Genomic_DNA"/>
</dbReference>
<keyword evidence="12" id="KW-1185">Reference proteome</keyword>
<dbReference type="SMART" id="SM00112">
    <property type="entry name" value="CA"/>
    <property type="match status" value="8"/>
</dbReference>
<name>A0A553MXC5_9TELE</name>
<dbReference type="PANTHER" id="PTHR24027:SF442">
    <property type="entry name" value="PROTOCADHERIN-15 ISOFORM X1"/>
    <property type="match status" value="1"/>
</dbReference>
<feature type="domain" description="Cadherin" evidence="10">
    <location>
        <begin position="343"/>
        <end position="421"/>
    </location>
</feature>
<dbReference type="FunFam" id="2.60.40.60:FF:000070">
    <property type="entry name" value="protocadherin-15 isoform X1"/>
    <property type="match status" value="1"/>
</dbReference>
<dbReference type="InterPro" id="IPR039808">
    <property type="entry name" value="Cadherin"/>
</dbReference>
<evidence type="ECO:0000256" key="3">
    <source>
        <dbReference type="ARBA" id="ARBA00022729"/>
    </source>
</evidence>
<dbReference type="InterPro" id="IPR020894">
    <property type="entry name" value="Cadherin_CS"/>
</dbReference>
<dbReference type="Proteomes" id="UP000316079">
    <property type="component" value="Unassembled WGS sequence"/>
</dbReference>
<organism evidence="11 12">
    <name type="scientific">Danionella cerebrum</name>
    <dbReference type="NCBI Taxonomy" id="2873325"/>
    <lineage>
        <taxon>Eukaryota</taxon>
        <taxon>Metazoa</taxon>
        <taxon>Chordata</taxon>
        <taxon>Craniata</taxon>
        <taxon>Vertebrata</taxon>
        <taxon>Euteleostomi</taxon>
        <taxon>Actinopterygii</taxon>
        <taxon>Neopterygii</taxon>
        <taxon>Teleostei</taxon>
        <taxon>Ostariophysi</taxon>
        <taxon>Cypriniformes</taxon>
        <taxon>Danionidae</taxon>
        <taxon>Danioninae</taxon>
        <taxon>Danionella</taxon>
    </lineage>
</organism>